<keyword evidence="1" id="KW-0472">Membrane</keyword>
<protein>
    <recommendedName>
        <fullName evidence="2">HTH LytTR-type domain-containing protein</fullName>
    </recommendedName>
</protein>
<evidence type="ECO:0000259" key="2">
    <source>
        <dbReference type="SMART" id="SM00850"/>
    </source>
</evidence>
<dbReference type="Gene3D" id="2.40.50.1020">
    <property type="entry name" value="LytTr DNA-binding domain"/>
    <property type="match status" value="1"/>
</dbReference>
<reference evidence="3 4" key="1">
    <citation type="submission" date="2018-04" db="EMBL/GenBank/DDBJ databases">
        <title>Sphingobacterium cortibacter sp. nov.</title>
        <authorList>
            <person name="Li Y."/>
        </authorList>
    </citation>
    <scope>NUCLEOTIDE SEQUENCE [LARGE SCALE GENOMIC DNA]</scope>
    <source>
        <strain evidence="3 4">2c-3</strain>
    </source>
</reference>
<evidence type="ECO:0000313" key="3">
    <source>
        <dbReference type="EMBL" id="PVH25188.1"/>
    </source>
</evidence>
<dbReference type="EMBL" id="QDKG01000003">
    <property type="protein sequence ID" value="PVH25188.1"/>
    <property type="molecule type" value="Genomic_DNA"/>
</dbReference>
<name>A0A2T8HIB1_9SPHI</name>
<evidence type="ECO:0000256" key="1">
    <source>
        <dbReference type="SAM" id="Phobius"/>
    </source>
</evidence>
<dbReference type="PANTHER" id="PTHR37299">
    <property type="entry name" value="TRANSCRIPTIONAL REGULATOR-RELATED"/>
    <property type="match status" value="1"/>
</dbReference>
<feature type="transmembrane region" description="Helical" evidence="1">
    <location>
        <begin position="115"/>
        <end position="135"/>
    </location>
</feature>
<feature type="domain" description="HTH LytTR-type" evidence="2">
    <location>
        <begin position="177"/>
        <end position="278"/>
    </location>
</feature>
<dbReference type="InterPro" id="IPR046947">
    <property type="entry name" value="LytR-like"/>
</dbReference>
<dbReference type="AlphaFoldDB" id="A0A2T8HIB1"/>
<dbReference type="InterPro" id="IPR007492">
    <property type="entry name" value="LytTR_DNA-bd_dom"/>
</dbReference>
<dbReference type="SMART" id="SM00850">
    <property type="entry name" value="LytTR"/>
    <property type="match status" value="1"/>
</dbReference>
<dbReference type="Proteomes" id="UP000245627">
    <property type="component" value="Unassembled WGS sequence"/>
</dbReference>
<proteinExistence type="predicted"/>
<dbReference type="RefSeq" id="WP_116775778.1">
    <property type="nucleotide sequence ID" value="NZ_QDKG01000003.1"/>
</dbReference>
<keyword evidence="4" id="KW-1185">Reference proteome</keyword>
<organism evidence="3 4">
    <name type="scientific">Sphingobacterium corticibacter</name>
    <dbReference type="NCBI Taxonomy" id="2171749"/>
    <lineage>
        <taxon>Bacteria</taxon>
        <taxon>Pseudomonadati</taxon>
        <taxon>Bacteroidota</taxon>
        <taxon>Sphingobacteriia</taxon>
        <taxon>Sphingobacteriales</taxon>
        <taxon>Sphingobacteriaceae</taxon>
        <taxon>Sphingobacterium</taxon>
    </lineage>
</organism>
<keyword evidence="1" id="KW-0812">Transmembrane</keyword>
<feature type="transmembrane region" description="Helical" evidence="1">
    <location>
        <begin position="17"/>
        <end position="38"/>
    </location>
</feature>
<dbReference type="PANTHER" id="PTHR37299:SF1">
    <property type="entry name" value="STAGE 0 SPORULATION PROTEIN A HOMOLOG"/>
    <property type="match status" value="1"/>
</dbReference>
<gene>
    <name evidence="3" type="ORF">DC487_09690</name>
</gene>
<dbReference type="GO" id="GO:0000156">
    <property type="term" value="F:phosphorelay response regulator activity"/>
    <property type="evidence" value="ECO:0007669"/>
    <property type="project" value="InterPro"/>
</dbReference>
<evidence type="ECO:0000313" key="4">
    <source>
        <dbReference type="Proteomes" id="UP000245627"/>
    </source>
</evidence>
<feature type="transmembrane region" description="Helical" evidence="1">
    <location>
        <begin position="50"/>
        <end position="71"/>
    </location>
</feature>
<comment type="caution">
    <text evidence="3">The sequence shown here is derived from an EMBL/GenBank/DDBJ whole genome shotgun (WGS) entry which is preliminary data.</text>
</comment>
<sequence length="284" mass="32745">MLRITYPNPNCETRKELVWTSALAGVLIYILLLIYQPFGTSQFNHEYKYVLLFPYAFIATIAFLVVGLLIPKQKKTWTLGLEILKMTQILLIISLLSYLYNTIFISKIPMSIENYMYMLLYTLALSAPILIIYLLGRYIYLNNKKVEIIGRSEVVTKEFASSDQDDLKLYIASDYAVDSLEISCSDFLYAESADNYCKLYFYQNSMLQHKMIRISLTKLIEQLHADGIQQVHRSLVVNLNKVVSFKGNSAGYKISVENVDKPLRVSRKYVSTTISFLKKLNTRP</sequence>
<dbReference type="GO" id="GO:0003677">
    <property type="term" value="F:DNA binding"/>
    <property type="evidence" value="ECO:0007669"/>
    <property type="project" value="InterPro"/>
</dbReference>
<feature type="transmembrane region" description="Helical" evidence="1">
    <location>
        <begin position="83"/>
        <end position="103"/>
    </location>
</feature>
<keyword evidence="1" id="KW-1133">Transmembrane helix</keyword>
<accession>A0A2T8HIB1</accession>
<dbReference type="OrthoDB" id="1118393at2"/>
<dbReference type="Pfam" id="PF04397">
    <property type="entry name" value="LytTR"/>
    <property type="match status" value="1"/>
</dbReference>